<keyword evidence="3" id="KW-0808">Transferase</keyword>
<keyword evidence="4 7" id="KW-0133">Cell shape</keyword>
<sequence length="251" mass="27569">MPAVGGRPPRRAATCEAARPVGPAWHGGGERRMDAHMVSVTMRPRVIPKRLSARPGTPAAVLALATALLAGCAGPATQPRTDPEPAPETTQEQSLRPIPDVGHLVPKPEPDEADKVVVVKSLRQLRLLADGEVFRTYEVSLGREPKGDKLWEGDGRTPEGHYTLDFKNENSDFYRSIRVSYPNQQDWREARAIGVHPGSNIMIHGLKPEFADIGKGHLRQDWTEGCIAVTNRQIDEIWSLVPVGTPIEIRP</sequence>
<accession>A0ABS1DI18</accession>
<feature type="active site" description="Nucleophile" evidence="7">
    <location>
        <position position="226"/>
    </location>
</feature>
<dbReference type="Proteomes" id="UP001296873">
    <property type="component" value="Unassembled WGS sequence"/>
</dbReference>
<comment type="pathway">
    <text evidence="1 7">Cell wall biogenesis; peptidoglycan biosynthesis.</text>
</comment>
<dbReference type="Gene3D" id="2.40.440.10">
    <property type="entry name" value="L,D-transpeptidase catalytic domain-like"/>
    <property type="match status" value="1"/>
</dbReference>
<feature type="region of interest" description="Disordered" evidence="8">
    <location>
        <begin position="1"/>
        <end position="32"/>
    </location>
</feature>
<dbReference type="InterPro" id="IPR038063">
    <property type="entry name" value="Transpep_catalytic_dom"/>
</dbReference>
<keyword evidence="11" id="KW-1185">Reference proteome</keyword>
<dbReference type="CDD" id="cd16913">
    <property type="entry name" value="YkuD_like"/>
    <property type="match status" value="1"/>
</dbReference>
<evidence type="ECO:0000259" key="9">
    <source>
        <dbReference type="PROSITE" id="PS52029"/>
    </source>
</evidence>
<name>A0ABS1DI18_9PROT</name>
<evidence type="ECO:0000256" key="3">
    <source>
        <dbReference type="ARBA" id="ARBA00022679"/>
    </source>
</evidence>
<feature type="active site" description="Proton donor/acceptor" evidence="7">
    <location>
        <position position="204"/>
    </location>
</feature>
<feature type="region of interest" description="Disordered" evidence="8">
    <location>
        <begin position="73"/>
        <end position="109"/>
    </location>
</feature>
<evidence type="ECO:0000256" key="2">
    <source>
        <dbReference type="ARBA" id="ARBA00005992"/>
    </source>
</evidence>
<reference evidence="10 11" key="1">
    <citation type="journal article" date="2020" name="Microorganisms">
        <title>Osmotic Adaptation and Compatible Solute Biosynthesis of Phototrophic Bacteria as Revealed from Genome Analyses.</title>
        <authorList>
            <person name="Imhoff J.F."/>
            <person name="Rahn T."/>
            <person name="Kunzel S."/>
            <person name="Keller A."/>
            <person name="Neulinger S.C."/>
        </authorList>
    </citation>
    <scope>NUCLEOTIDE SEQUENCE [LARGE SCALE GENOMIC DNA]</scope>
    <source>
        <strain evidence="10 11">DSM 9895</strain>
    </source>
</reference>
<dbReference type="Pfam" id="PF03734">
    <property type="entry name" value="YkuD"/>
    <property type="match status" value="1"/>
</dbReference>
<organism evidence="10 11">
    <name type="scientific">Rhodovibrio sodomensis</name>
    <dbReference type="NCBI Taxonomy" id="1088"/>
    <lineage>
        <taxon>Bacteria</taxon>
        <taxon>Pseudomonadati</taxon>
        <taxon>Pseudomonadota</taxon>
        <taxon>Alphaproteobacteria</taxon>
        <taxon>Rhodospirillales</taxon>
        <taxon>Rhodovibrionaceae</taxon>
        <taxon>Rhodovibrio</taxon>
    </lineage>
</organism>
<dbReference type="SUPFAM" id="SSF141523">
    <property type="entry name" value="L,D-transpeptidase catalytic domain-like"/>
    <property type="match status" value="1"/>
</dbReference>
<evidence type="ECO:0000256" key="8">
    <source>
        <dbReference type="SAM" id="MobiDB-lite"/>
    </source>
</evidence>
<evidence type="ECO:0000256" key="5">
    <source>
        <dbReference type="ARBA" id="ARBA00022984"/>
    </source>
</evidence>
<evidence type="ECO:0000313" key="10">
    <source>
        <dbReference type="EMBL" id="MBK1669383.1"/>
    </source>
</evidence>
<evidence type="ECO:0000256" key="6">
    <source>
        <dbReference type="ARBA" id="ARBA00023316"/>
    </source>
</evidence>
<evidence type="ECO:0000313" key="11">
    <source>
        <dbReference type="Proteomes" id="UP001296873"/>
    </source>
</evidence>
<dbReference type="PROSITE" id="PS52029">
    <property type="entry name" value="LD_TPASE"/>
    <property type="match status" value="1"/>
</dbReference>
<gene>
    <name evidence="10" type="ORF">CKO28_15195</name>
</gene>
<evidence type="ECO:0000256" key="4">
    <source>
        <dbReference type="ARBA" id="ARBA00022960"/>
    </source>
</evidence>
<proteinExistence type="inferred from homology"/>
<comment type="caution">
    <text evidence="10">The sequence shown here is derived from an EMBL/GenBank/DDBJ whole genome shotgun (WGS) entry which is preliminary data.</text>
</comment>
<dbReference type="InterPro" id="IPR005490">
    <property type="entry name" value="LD_TPept_cat_dom"/>
</dbReference>
<dbReference type="EMBL" id="NRRL01000047">
    <property type="protein sequence ID" value="MBK1669383.1"/>
    <property type="molecule type" value="Genomic_DNA"/>
</dbReference>
<evidence type="ECO:0000256" key="7">
    <source>
        <dbReference type="PROSITE-ProRule" id="PRU01373"/>
    </source>
</evidence>
<keyword evidence="6 7" id="KW-0961">Cell wall biogenesis/degradation</keyword>
<protein>
    <recommendedName>
        <fullName evidence="9">L,D-TPase catalytic domain-containing protein</fullName>
    </recommendedName>
</protein>
<feature type="domain" description="L,D-TPase catalytic" evidence="9">
    <location>
        <begin position="114"/>
        <end position="250"/>
    </location>
</feature>
<dbReference type="PANTHER" id="PTHR36699">
    <property type="entry name" value="LD-TRANSPEPTIDASE"/>
    <property type="match status" value="1"/>
</dbReference>
<comment type="similarity">
    <text evidence="2">Belongs to the YkuD family.</text>
</comment>
<keyword evidence="5 7" id="KW-0573">Peptidoglycan synthesis</keyword>
<dbReference type="PANTHER" id="PTHR36699:SF1">
    <property type="entry name" value="L,D-TRANSPEPTIDASE YAFK-RELATED"/>
    <property type="match status" value="1"/>
</dbReference>
<evidence type="ECO:0000256" key="1">
    <source>
        <dbReference type="ARBA" id="ARBA00004752"/>
    </source>
</evidence>